<dbReference type="eggNOG" id="COG4224">
    <property type="taxonomic scope" value="Bacteria"/>
</dbReference>
<name>A0A060M2F2_9BACI</name>
<dbReference type="PANTHER" id="PTHR37300:SF2">
    <property type="entry name" value="UPF0291 PROTEIN BC_1827"/>
    <property type="match status" value="1"/>
</dbReference>
<keyword evidence="5" id="KW-1185">Reference proteome</keyword>
<comment type="similarity">
    <text evidence="2">Belongs to the UPF0291 family.</text>
</comment>
<protein>
    <recommendedName>
        <fullName evidence="2">UPF0291 protein BleG1_2160</fullName>
    </recommendedName>
</protein>
<dbReference type="Gene3D" id="1.10.287.540">
    <property type="entry name" value="Helix hairpin bin"/>
    <property type="match status" value="1"/>
</dbReference>
<dbReference type="InterPro" id="IPR009242">
    <property type="entry name" value="DUF896"/>
</dbReference>
<evidence type="ECO:0000313" key="5">
    <source>
        <dbReference type="Proteomes" id="UP000027142"/>
    </source>
</evidence>
<dbReference type="PANTHER" id="PTHR37300">
    <property type="entry name" value="UPF0291 PROTEIN CBO2609/CLC_2481"/>
    <property type="match status" value="1"/>
</dbReference>
<dbReference type="Pfam" id="PF05979">
    <property type="entry name" value="DUF896"/>
    <property type="match status" value="1"/>
</dbReference>
<reference evidence="4 5" key="1">
    <citation type="journal article" date="2014" name="Gene">
        <title>A comparative genomic analysis of the alkalitolerant soil bacterium Bacillus lehensis G1.</title>
        <authorList>
            <person name="Noor Y.M."/>
            <person name="Samsulrizal N.H."/>
            <person name="Jema'on N.A."/>
            <person name="Low K.O."/>
            <person name="Ramli A.N."/>
            <person name="Alias N.I."/>
            <person name="Damis S.I."/>
            <person name="Fuzi S.F."/>
            <person name="Isa M.N."/>
            <person name="Murad A.M."/>
            <person name="Raih M.F."/>
            <person name="Bakar F.D."/>
            <person name="Najimudin N."/>
            <person name="Mahadi N.M."/>
            <person name="Illias R.M."/>
        </authorList>
    </citation>
    <scope>NUCLEOTIDE SEQUENCE [LARGE SCALE GENOMIC DNA]</scope>
    <source>
        <strain evidence="4 5">G1</strain>
    </source>
</reference>
<sequence length="79" mass="9074">MLPKTKLNRINELSHLAKTTGLTKAQKEEQQALRKEYLSTFRSAFKNQLHSVKVVDEKGSDVTPQKLKDSKAQKQTRLH</sequence>
<dbReference type="STRING" id="1246626.BleG1_2160"/>
<gene>
    <name evidence="4" type="ORF">BleG1_2160</name>
</gene>
<evidence type="ECO:0000256" key="1">
    <source>
        <dbReference type="ARBA" id="ARBA00022490"/>
    </source>
</evidence>
<feature type="compositionally biased region" description="Basic and acidic residues" evidence="3">
    <location>
        <begin position="55"/>
        <end position="72"/>
    </location>
</feature>
<dbReference type="KEGG" id="ble:BleG1_2160"/>
<dbReference type="PATRIC" id="fig|1246626.3.peg.2158"/>
<dbReference type="OrthoDB" id="390105at2"/>
<keyword evidence="1 2" id="KW-0963">Cytoplasm</keyword>
<dbReference type="RefSeq" id="WP_038480540.1">
    <property type="nucleotide sequence ID" value="NZ_CP003923.1"/>
</dbReference>
<dbReference type="AlphaFoldDB" id="A0A060M2F2"/>
<dbReference type="SUPFAM" id="SSF158221">
    <property type="entry name" value="YnzC-like"/>
    <property type="match status" value="1"/>
</dbReference>
<evidence type="ECO:0000256" key="2">
    <source>
        <dbReference type="HAMAP-Rule" id="MF_01103"/>
    </source>
</evidence>
<dbReference type="GO" id="GO:0005737">
    <property type="term" value="C:cytoplasm"/>
    <property type="evidence" value="ECO:0007669"/>
    <property type="project" value="UniProtKB-SubCell"/>
</dbReference>
<comment type="subcellular location">
    <subcellularLocation>
        <location evidence="2">Cytoplasm</location>
    </subcellularLocation>
</comment>
<dbReference type="EMBL" id="CP003923">
    <property type="protein sequence ID" value="AIC94738.1"/>
    <property type="molecule type" value="Genomic_DNA"/>
</dbReference>
<dbReference type="HOGENOM" id="CLU_173137_0_2_9"/>
<feature type="region of interest" description="Disordered" evidence="3">
    <location>
        <begin position="55"/>
        <end position="79"/>
    </location>
</feature>
<evidence type="ECO:0000313" key="4">
    <source>
        <dbReference type="EMBL" id="AIC94738.1"/>
    </source>
</evidence>
<proteinExistence type="inferred from homology"/>
<organism evidence="4 5">
    <name type="scientific">Shouchella lehensis G1</name>
    <dbReference type="NCBI Taxonomy" id="1246626"/>
    <lineage>
        <taxon>Bacteria</taxon>
        <taxon>Bacillati</taxon>
        <taxon>Bacillota</taxon>
        <taxon>Bacilli</taxon>
        <taxon>Bacillales</taxon>
        <taxon>Bacillaceae</taxon>
        <taxon>Shouchella</taxon>
    </lineage>
</organism>
<accession>A0A060M2F2</accession>
<dbReference type="HAMAP" id="MF_01103">
    <property type="entry name" value="UPF0291"/>
    <property type="match status" value="1"/>
</dbReference>
<evidence type="ECO:0000256" key="3">
    <source>
        <dbReference type="SAM" id="MobiDB-lite"/>
    </source>
</evidence>
<dbReference type="Proteomes" id="UP000027142">
    <property type="component" value="Chromosome"/>
</dbReference>